<gene>
    <name evidence="1" type="ORF">C8034_v012279</name>
</gene>
<protein>
    <submittedName>
        <fullName evidence="1">Uncharacterized protein</fullName>
    </submittedName>
</protein>
<reference evidence="1 2" key="1">
    <citation type="submission" date="2018-11" db="EMBL/GenBank/DDBJ databases">
        <title>Genome sequence and assembly of Colletotrichum sidae.</title>
        <authorList>
            <person name="Gan P."/>
            <person name="Shirasu K."/>
        </authorList>
    </citation>
    <scope>NUCLEOTIDE SEQUENCE [LARGE SCALE GENOMIC DNA]</scope>
    <source>
        <strain evidence="1 2">CBS 518.97</strain>
    </source>
</reference>
<evidence type="ECO:0000313" key="1">
    <source>
        <dbReference type="EMBL" id="TEA17530.1"/>
    </source>
</evidence>
<name>A0A4R8TH97_9PEZI</name>
<organism evidence="1 2">
    <name type="scientific">Colletotrichum sidae</name>
    <dbReference type="NCBI Taxonomy" id="1347389"/>
    <lineage>
        <taxon>Eukaryota</taxon>
        <taxon>Fungi</taxon>
        <taxon>Dikarya</taxon>
        <taxon>Ascomycota</taxon>
        <taxon>Pezizomycotina</taxon>
        <taxon>Sordariomycetes</taxon>
        <taxon>Hypocreomycetidae</taxon>
        <taxon>Glomerellales</taxon>
        <taxon>Glomerellaceae</taxon>
        <taxon>Colletotrichum</taxon>
        <taxon>Colletotrichum orbiculare species complex</taxon>
    </lineage>
</organism>
<dbReference type="EMBL" id="QAPF01000085">
    <property type="protein sequence ID" value="TEA17530.1"/>
    <property type="molecule type" value="Genomic_DNA"/>
</dbReference>
<evidence type="ECO:0000313" key="2">
    <source>
        <dbReference type="Proteomes" id="UP000295604"/>
    </source>
</evidence>
<comment type="caution">
    <text evidence="1">The sequence shown here is derived from an EMBL/GenBank/DDBJ whole genome shotgun (WGS) entry which is preliminary data.</text>
</comment>
<dbReference type="AlphaFoldDB" id="A0A4R8TH97"/>
<dbReference type="Proteomes" id="UP000295604">
    <property type="component" value="Unassembled WGS sequence"/>
</dbReference>
<proteinExistence type="predicted"/>
<keyword evidence="2" id="KW-1185">Reference proteome</keyword>
<accession>A0A4R8TH97</accession>
<sequence>MVQWLPEMLVCPAVPRQSSTFRSGYGQAMDSRRKESFGGSIALQNPSRTKSWPVLSGISLRDHQPIFLLAVPVQPSVFDWAALAKRLGARRCLPSASSHIAASGLMRE</sequence>